<dbReference type="GO" id="GO:0030170">
    <property type="term" value="F:pyridoxal phosphate binding"/>
    <property type="evidence" value="ECO:0007669"/>
    <property type="project" value="InterPro"/>
</dbReference>
<dbReference type="EMBL" id="FYEZ01000003">
    <property type="protein sequence ID" value="SNC73414.1"/>
    <property type="molecule type" value="Genomic_DNA"/>
</dbReference>
<dbReference type="InterPro" id="IPR006235">
    <property type="entry name" value="OAc-hSer/O-AcSer_sulfhydrylase"/>
</dbReference>
<dbReference type="GO" id="GO:0071269">
    <property type="term" value="P:L-homocysteine biosynthetic process"/>
    <property type="evidence" value="ECO:0007669"/>
    <property type="project" value="TreeGrafter"/>
</dbReference>
<dbReference type="PROSITE" id="PS00868">
    <property type="entry name" value="CYS_MET_METAB_PP"/>
    <property type="match status" value="1"/>
</dbReference>
<evidence type="ECO:0000256" key="1">
    <source>
        <dbReference type="ARBA" id="ARBA00001933"/>
    </source>
</evidence>
<dbReference type="FunFam" id="3.40.640.10:FF:000035">
    <property type="entry name" value="O-succinylhomoserine sulfhydrylase"/>
    <property type="match status" value="1"/>
</dbReference>
<dbReference type="Gene3D" id="3.40.640.10">
    <property type="entry name" value="Type I PLP-dependent aspartate aminotransferase-like (Major domain)"/>
    <property type="match status" value="1"/>
</dbReference>
<dbReference type="Pfam" id="PF01053">
    <property type="entry name" value="Cys_Met_Meta_PP"/>
    <property type="match status" value="1"/>
</dbReference>
<comment type="cofactor">
    <cofactor evidence="1 6">
        <name>pyridoxal 5'-phosphate</name>
        <dbReference type="ChEBI" id="CHEBI:597326"/>
    </cofactor>
</comment>
<dbReference type="SUPFAM" id="SSF53383">
    <property type="entry name" value="PLP-dependent transferases"/>
    <property type="match status" value="1"/>
</dbReference>
<dbReference type="AlphaFoldDB" id="A0A212U5Q7"/>
<dbReference type="Proteomes" id="UP000198122">
    <property type="component" value="Unassembled WGS sequence"/>
</dbReference>
<dbReference type="Gene3D" id="3.90.1150.10">
    <property type="entry name" value="Aspartate Aminotransferase, domain 1"/>
    <property type="match status" value="1"/>
</dbReference>
<dbReference type="PANTHER" id="PTHR43797">
    <property type="entry name" value="HOMOCYSTEINE/CYSTEINE SYNTHASE"/>
    <property type="match status" value="1"/>
</dbReference>
<keyword evidence="4 5" id="KW-0663">Pyridoxal phosphate</keyword>
<feature type="modified residue" description="N6-(pyridoxal phosphate)lysine" evidence="5">
    <location>
        <position position="240"/>
    </location>
</feature>
<dbReference type="NCBIfam" id="TIGR01326">
    <property type="entry name" value="OAH_OAS_sulfhy"/>
    <property type="match status" value="1"/>
</dbReference>
<dbReference type="PIRSF" id="PIRSF001434">
    <property type="entry name" value="CGS"/>
    <property type="match status" value="1"/>
</dbReference>
<evidence type="ECO:0000313" key="8">
    <source>
        <dbReference type="EMBL" id="SNC73414.1"/>
    </source>
</evidence>
<dbReference type="InterPro" id="IPR015421">
    <property type="entry name" value="PyrdxlP-dep_Trfase_major"/>
</dbReference>
<evidence type="ECO:0000256" key="2">
    <source>
        <dbReference type="ARBA" id="ARBA00009077"/>
    </source>
</evidence>
<dbReference type="GO" id="GO:0006535">
    <property type="term" value="P:cysteine biosynthetic process from serine"/>
    <property type="evidence" value="ECO:0007669"/>
    <property type="project" value="TreeGrafter"/>
</dbReference>
<dbReference type="InterPro" id="IPR000277">
    <property type="entry name" value="Cys/Met-Metab_PyrdxlP-dep_enz"/>
</dbReference>
<evidence type="ECO:0000256" key="4">
    <source>
        <dbReference type="ARBA" id="ARBA00022898"/>
    </source>
</evidence>
<evidence type="ECO:0000256" key="3">
    <source>
        <dbReference type="ARBA" id="ARBA00022679"/>
    </source>
</evidence>
<dbReference type="GO" id="GO:0019346">
    <property type="term" value="P:transsulfuration"/>
    <property type="evidence" value="ECO:0007669"/>
    <property type="project" value="InterPro"/>
</dbReference>
<dbReference type="CDD" id="cd00614">
    <property type="entry name" value="CGS_like"/>
    <property type="match status" value="1"/>
</dbReference>
<feature type="region of interest" description="Disordered" evidence="7">
    <location>
        <begin position="1"/>
        <end position="36"/>
    </location>
</feature>
<evidence type="ECO:0000256" key="6">
    <source>
        <dbReference type="RuleBase" id="RU362118"/>
    </source>
</evidence>
<dbReference type="PANTHER" id="PTHR43797:SF2">
    <property type="entry name" value="HOMOCYSTEINE_CYSTEINE SYNTHASE"/>
    <property type="match status" value="1"/>
</dbReference>
<proteinExistence type="inferred from homology"/>
<sequence>MTHPTEPTPTTDADTTTATTADAVSTPSAAPDPSAWGLATRSIHAGQVPDSDSGSRALPIHQTTSYVFADADQAANRFALAELGPIYTRLNNPTTEAVENRLAALDGGVGALLLSSGQSATTFSLLNLCRAGDHVVASAHLYGGTQNLLAVTLEKLGIHTTFVDEPNDPAAWREATRGNTKAWFAETIANPSGLVLDIRPVADAAHEAGVPLIVDNTVATPALLRPLEHGADVVVYSATKFLGGHGTAIAGAIVDGGTFDYGAQPERFPNFTEPDPSYNGLVFARDLGADGAFGVNLSYVLRARVCLLRDLGSAPAPFNAWLIAQGLETLTLRLQKHVANAHEVARWLDARPEVTRVQWAGLPGHPSHEVAQRYLPDGPGSVLSFELAGGADAGRAFVSALQLFSHVANIGDVRSLVIHPASTTHAQLSDAERLAAGVTPGLVRLSVGIEDSADLLADLERGLGAVAR</sequence>
<gene>
    <name evidence="8" type="ORF">SAMN05445756_1953</name>
</gene>
<keyword evidence="3" id="KW-0808">Transferase</keyword>
<feature type="compositionally biased region" description="Low complexity" evidence="7">
    <location>
        <begin position="1"/>
        <end position="35"/>
    </location>
</feature>
<dbReference type="GO" id="GO:0003961">
    <property type="term" value="F:O-acetylhomoserine aminocarboxypropyltransferase activity"/>
    <property type="evidence" value="ECO:0007669"/>
    <property type="project" value="TreeGrafter"/>
</dbReference>
<dbReference type="InterPro" id="IPR015424">
    <property type="entry name" value="PyrdxlP-dep_Trfase"/>
</dbReference>
<dbReference type="InterPro" id="IPR054542">
    <property type="entry name" value="Cys_met_metab_PP"/>
</dbReference>
<name>A0A212U5Q7_9MICO</name>
<evidence type="ECO:0000256" key="7">
    <source>
        <dbReference type="SAM" id="MobiDB-lite"/>
    </source>
</evidence>
<evidence type="ECO:0000313" key="9">
    <source>
        <dbReference type="Proteomes" id="UP000198122"/>
    </source>
</evidence>
<evidence type="ECO:0000256" key="5">
    <source>
        <dbReference type="PIRSR" id="PIRSR001434-2"/>
    </source>
</evidence>
<keyword evidence="9" id="KW-1185">Reference proteome</keyword>
<organism evidence="8 9">
    <name type="scientific">Kytococcus aerolatus</name>
    <dbReference type="NCBI Taxonomy" id="592308"/>
    <lineage>
        <taxon>Bacteria</taxon>
        <taxon>Bacillati</taxon>
        <taxon>Actinomycetota</taxon>
        <taxon>Actinomycetes</taxon>
        <taxon>Micrococcales</taxon>
        <taxon>Kytococcaceae</taxon>
        <taxon>Kytococcus</taxon>
    </lineage>
</organism>
<protein>
    <submittedName>
        <fullName evidence="8">O-acetylhomoserine sulfhydrylase</fullName>
    </submittedName>
</protein>
<dbReference type="RefSeq" id="WP_268807429.1">
    <property type="nucleotide sequence ID" value="NZ_FYEZ01000003.1"/>
</dbReference>
<comment type="similarity">
    <text evidence="2 6">Belongs to the trans-sulfuration enzymes family.</text>
</comment>
<dbReference type="GO" id="GO:0004124">
    <property type="term" value="F:cysteine synthase activity"/>
    <property type="evidence" value="ECO:0007669"/>
    <property type="project" value="TreeGrafter"/>
</dbReference>
<dbReference type="InterPro" id="IPR015422">
    <property type="entry name" value="PyrdxlP-dep_Trfase_small"/>
</dbReference>
<reference evidence="8 9" key="1">
    <citation type="submission" date="2017-06" db="EMBL/GenBank/DDBJ databases">
        <authorList>
            <person name="Kim H.J."/>
            <person name="Triplett B.A."/>
        </authorList>
    </citation>
    <scope>NUCLEOTIDE SEQUENCE [LARGE SCALE GENOMIC DNA]</scope>
    <source>
        <strain evidence="8 9">DSM 22179</strain>
    </source>
</reference>
<accession>A0A212U5Q7</accession>
<dbReference type="GO" id="GO:0005737">
    <property type="term" value="C:cytoplasm"/>
    <property type="evidence" value="ECO:0007669"/>
    <property type="project" value="TreeGrafter"/>
</dbReference>